<evidence type="ECO:0000313" key="2">
    <source>
        <dbReference type="EMBL" id="MFC4293763.1"/>
    </source>
</evidence>
<keyword evidence="3" id="KW-1185">Reference proteome</keyword>
<gene>
    <name evidence="2" type="ORF">ACFO0A_01685</name>
</gene>
<dbReference type="Proteomes" id="UP001595828">
    <property type="component" value="Unassembled WGS sequence"/>
</dbReference>
<feature type="transmembrane region" description="Helical" evidence="1">
    <location>
        <begin position="183"/>
        <end position="201"/>
    </location>
</feature>
<name>A0ABV8RK38_9SPHN</name>
<sequence length="246" mass="26050">MATTFASLDQGDPAGRAAAAAERRFFGRLALGLALFIVVAFAQFDARFVDVAALPWVAHAHALTMVAWLALLVAQPILARSGNVVLHRRLGWLATGLVAAIVVFALMVVTTALRANAVPPFFTPAYFLALVVIEIGTFAALVAWAVVRRGDREWHRRLMIAATFILLEPALGRALPMPLLGDWGQWLSMVIQLGAIAILVGHDRRTLGRVHPATVVAAGAVVATHVAVTLAAMAPPVIALARGIAA</sequence>
<feature type="transmembrane region" description="Helical" evidence="1">
    <location>
        <begin position="90"/>
        <end position="113"/>
    </location>
</feature>
<accession>A0ABV8RK38</accession>
<evidence type="ECO:0000256" key="1">
    <source>
        <dbReference type="SAM" id="Phobius"/>
    </source>
</evidence>
<evidence type="ECO:0008006" key="4">
    <source>
        <dbReference type="Google" id="ProtNLM"/>
    </source>
</evidence>
<feature type="transmembrane region" description="Helical" evidence="1">
    <location>
        <begin position="213"/>
        <end position="234"/>
    </location>
</feature>
<keyword evidence="1" id="KW-0812">Transmembrane</keyword>
<feature type="transmembrane region" description="Helical" evidence="1">
    <location>
        <begin position="125"/>
        <end position="146"/>
    </location>
</feature>
<feature type="transmembrane region" description="Helical" evidence="1">
    <location>
        <begin position="25"/>
        <end position="44"/>
    </location>
</feature>
<feature type="transmembrane region" description="Helical" evidence="1">
    <location>
        <begin position="158"/>
        <end position="177"/>
    </location>
</feature>
<proteinExistence type="predicted"/>
<keyword evidence="1" id="KW-1133">Transmembrane helix</keyword>
<evidence type="ECO:0000313" key="3">
    <source>
        <dbReference type="Proteomes" id="UP001595828"/>
    </source>
</evidence>
<dbReference type="RefSeq" id="WP_379537248.1">
    <property type="nucleotide sequence ID" value="NZ_JBHSDR010000003.1"/>
</dbReference>
<comment type="caution">
    <text evidence="2">The sequence shown here is derived from an EMBL/GenBank/DDBJ whole genome shotgun (WGS) entry which is preliminary data.</text>
</comment>
<dbReference type="EMBL" id="JBHSDR010000003">
    <property type="protein sequence ID" value="MFC4293763.1"/>
    <property type="molecule type" value="Genomic_DNA"/>
</dbReference>
<keyword evidence="1" id="KW-0472">Membrane</keyword>
<protein>
    <recommendedName>
        <fullName evidence="4">Adenylate cyclase</fullName>
    </recommendedName>
</protein>
<feature type="transmembrane region" description="Helical" evidence="1">
    <location>
        <begin position="56"/>
        <end position="78"/>
    </location>
</feature>
<reference evidence="3" key="1">
    <citation type="journal article" date="2019" name="Int. J. Syst. Evol. Microbiol.">
        <title>The Global Catalogue of Microorganisms (GCM) 10K type strain sequencing project: providing services to taxonomists for standard genome sequencing and annotation.</title>
        <authorList>
            <consortium name="The Broad Institute Genomics Platform"/>
            <consortium name="The Broad Institute Genome Sequencing Center for Infectious Disease"/>
            <person name="Wu L."/>
            <person name="Ma J."/>
        </authorList>
    </citation>
    <scope>NUCLEOTIDE SEQUENCE [LARGE SCALE GENOMIC DNA]</scope>
    <source>
        <strain evidence="3">CGMCC 1.12989</strain>
    </source>
</reference>
<organism evidence="2 3">
    <name type="scientific">Novosphingobium tardum</name>
    <dbReference type="NCBI Taxonomy" id="1538021"/>
    <lineage>
        <taxon>Bacteria</taxon>
        <taxon>Pseudomonadati</taxon>
        <taxon>Pseudomonadota</taxon>
        <taxon>Alphaproteobacteria</taxon>
        <taxon>Sphingomonadales</taxon>
        <taxon>Sphingomonadaceae</taxon>
        <taxon>Novosphingobium</taxon>
    </lineage>
</organism>